<dbReference type="Pfam" id="PF00171">
    <property type="entry name" value="Aldedh"/>
    <property type="match status" value="1"/>
</dbReference>
<proteinExistence type="predicted"/>
<dbReference type="Gene3D" id="3.40.309.10">
    <property type="entry name" value="Aldehyde Dehydrogenase, Chain A, domain 2"/>
    <property type="match status" value="1"/>
</dbReference>
<feature type="domain" description="Aldehyde dehydrogenase" evidence="1">
    <location>
        <begin position="157"/>
        <end position="351"/>
    </location>
</feature>
<reference evidence="2 3" key="1">
    <citation type="submission" date="2024-03" db="EMBL/GenBank/DDBJ databases">
        <title>Aureococcus anophagefferens CCMP1851 and Kratosvirus quantuckense: Draft genome of a second virus-susceptible host strain in the model system.</title>
        <authorList>
            <person name="Chase E."/>
            <person name="Truchon A.R."/>
            <person name="Schepens W."/>
            <person name="Wilhelm S.W."/>
        </authorList>
    </citation>
    <scope>NUCLEOTIDE SEQUENCE [LARGE SCALE GENOMIC DNA]</scope>
    <source>
        <strain evidence="2 3">CCMP1851</strain>
    </source>
</reference>
<organism evidence="2 3">
    <name type="scientific">Aureococcus anophagefferens</name>
    <name type="common">Harmful bloom alga</name>
    <dbReference type="NCBI Taxonomy" id="44056"/>
    <lineage>
        <taxon>Eukaryota</taxon>
        <taxon>Sar</taxon>
        <taxon>Stramenopiles</taxon>
        <taxon>Ochrophyta</taxon>
        <taxon>Pelagophyceae</taxon>
        <taxon>Pelagomonadales</taxon>
        <taxon>Pelagomonadaceae</taxon>
        <taxon>Aureococcus</taxon>
    </lineage>
</organism>
<sequence>MAARALCILGVAAALRAPRLQQRTTALRTATISAPDTGIYSVGCEDTSASLTRLAARSDSWAATTMAERVTVAEAILDALREEDWGGAWLEAQVDLEGIVGADARRTSASQTRFVFGSTVKDMVASFVEAHGGDGQSERRTALLKGEAVAVGAAVPGATMEVRRGEKPAQTGAAPGTVTLVLGAGNQSFLTLLDALQRALVDGETVLVKHHPLRPWLADPFAKILGPLVELDVVAQTLDAGVVEASALVADPRVGHVHITGSEATRDAVRKTLDAAGKAAVAISAELGCATPWLVPPGEWTAKELANAASALVAGKKANGGSNCLSPQVVLLADGWPQKDAFLDEVAAQIAAQPTWKAYYPGAAGRRDDVLQAYGRARLGDGNDDVALLDVGVAGAPGFDGSALSKEVFGPLLAVCALPGGAAAGPWLRDQAVPFANSDAVLGSLSCTLLAPASLEPAFVDAAVGGLNYGAVAVNCWSVFCYTAMCNGGTWGAHPTDVGERSGAGAIGNVFGVPDAAKTVVRAGTLEKPGVDLAKPPPALVFDALHAALLKHEGSSALKAALNLLLRRGLGKVNVIPGLKGPKFGAALP</sequence>
<dbReference type="SUPFAM" id="SSF53720">
    <property type="entry name" value="ALDH-like"/>
    <property type="match status" value="1"/>
</dbReference>
<dbReference type="InterPro" id="IPR015590">
    <property type="entry name" value="Aldehyde_DH_dom"/>
</dbReference>
<dbReference type="InterPro" id="IPR016162">
    <property type="entry name" value="Ald_DH_N"/>
</dbReference>
<dbReference type="Gene3D" id="3.40.605.10">
    <property type="entry name" value="Aldehyde Dehydrogenase, Chain A, domain 1"/>
    <property type="match status" value="1"/>
</dbReference>
<evidence type="ECO:0000313" key="2">
    <source>
        <dbReference type="EMBL" id="KAK7232606.1"/>
    </source>
</evidence>
<accession>A0ABR1FKM1</accession>
<dbReference type="Proteomes" id="UP001363151">
    <property type="component" value="Unassembled WGS sequence"/>
</dbReference>
<dbReference type="EMBL" id="JBBJCI010000367">
    <property type="protein sequence ID" value="KAK7232606.1"/>
    <property type="molecule type" value="Genomic_DNA"/>
</dbReference>
<dbReference type="InterPro" id="IPR016163">
    <property type="entry name" value="Ald_DH_C"/>
</dbReference>
<evidence type="ECO:0000313" key="3">
    <source>
        <dbReference type="Proteomes" id="UP001363151"/>
    </source>
</evidence>
<gene>
    <name evidence="2" type="ORF">SO694_00035152</name>
</gene>
<comment type="caution">
    <text evidence="2">The sequence shown here is derived from an EMBL/GenBank/DDBJ whole genome shotgun (WGS) entry which is preliminary data.</text>
</comment>
<name>A0ABR1FKM1_AURAN</name>
<keyword evidence="3" id="KW-1185">Reference proteome</keyword>
<protein>
    <recommendedName>
        <fullName evidence="1">Aldehyde dehydrogenase domain-containing protein</fullName>
    </recommendedName>
</protein>
<dbReference type="InterPro" id="IPR016161">
    <property type="entry name" value="Ald_DH/histidinol_DH"/>
</dbReference>
<evidence type="ECO:0000259" key="1">
    <source>
        <dbReference type="Pfam" id="PF00171"/>
    </source>
</evidence>